<keyword evidence="5" id="KW-0411">Iron-sulfur</keyword>
<dbReference type="SUPFAM" id="SSF51905">
    <property type="entry name" value="FAD/NAD(P)-binding domain"/>
    <property type="match status" value="1"/>
</dbReference>
<evidence type="ECO:0000256" key="1">
    <source>
        <dbReference type="ARBA" id="ARBA00022485"/>
    </source>
</evidence>
<dbReference type="Gene3D" id="3.50.50.60">
    <property type="entry name" value="FAD/NAD(P)-binding domain"/>
    <property type="match status" value="1"/>
</dbReference>
<dbReference type="InterPro" id="IPR036188">
    <property type="entry name" value="FAD/NAD-bd_sf"/>
</dbReference>
<organism evidence="6 7">
    <name type="scientific">Maribellus comscasis</name>
    <dbReference type="NCBI Taxonomy" id="2681766"/>
    <lineage>
        <taxon>Bacteria</taxon>
        <taxon>Pseudomonadati</taxon>
        <taxon>Bacteroidota</taxon>
        <taxon>Bacteroidia</taxon>
        <taxon>Marinilabiliales</taxon>
        <taxon>Prolixibacteraceae</taxon>
        <taxon>Maribellus</taxon>
    </lineage>
</organism>
<evidence type="ECO:0000256" key="3">
    <source>
        <dbReference type="ARBA" id="ARBA00023002"/>
    </source>
</evidence>
<keyword evidence="7" id="KW-1185">Reference proteome</keyword>
<keyword evidence="3" id="KW-0560">Oxidoreductase</keyword>
<dbReference type="GO" id="GO:0016491">
    <property type="term" value="F:oxidoreductase activity"/>
    <property type="evidence" value="ECO:0007669"/>
    <property type="project" value="UniProtKB-KW"/>
</dbReference>
<dbReference type="AlphaFoldDB" id="A0A6I6JYB0"/>
<gene>
    <name evidence="6" type="ORF">GM418_28830</name>
</gene>
<sequence length="765" mass="86350">MIVEKQKNSVRKNFKIDYSTDLVITGGGLSGTCAAIAAARAGVKVILVQDRPVLGGNSSSEVRLWILGATSHMGNNNRWSREGGVVDEILVENLYRNKEGNAIIFDTILLEKVTSESNITLLLNTAVFEVTKKDENTIESIRAFCSQTSTEYILSAPLFIDSSGDGIVGFLSGSPFRMGAETKEEFGELFAPDKDYGEMLGHTIYFYSKDAGHPVKYVPPAFALKDIKQIPRYKTIDSKMNGCQFWWFEYGGRFEDTVKETENIKWELWKVVYGAWDYIKNSGNFPDAENLTLEWVGTIPGKRESRRFEGEYMLKQQDIIEQKEFYDAVAFGGWSLDLHPADGVYSDLPGCNQWHPKGIYQIPYRSLLSKTINNLFFAGRIISATHVAFASTRVMATSAHGAQAAACAAVICVKNGIDAKKILEQRYVSNLQNQLNLLGQSIPGKAIDYRFLEIERPVVKSSSTYELKEIAFNGDWVGLEEGFAQLLPLKASVKYKFKILVKALVESKIIIQLRKSSKLGNYTPDVELEKIEMSLAKGKQFLNFSFETILDSDQYAFLLFQPTKHVLVKTSEQRLSGTLSLFQKMNKAVSNYGKQEPPEGIGVDSFELWTPKRRPDGKNLAFTVSPSINLFDENNLTNGFVRPYLQTNAWAASLEDNSPELKLTWNKPQKIKKIRLFFDTDYDHPLESVLMGHPEDIIPFCIQNYSIYDKDENLLYKKTGNYQTINNVELETEIECTELILRLEHPSKDVPAALFEIICLNHKLN</sequence>
<keyword evidence="2" id="KW-0479">Metal-binding</keyword>
<evidence type="ECO:0000313" key="6">
    <source>
        <dbReference type="EMBL" id="QGY47531.1"/>
    </source>
</evidence>
<keyword evidence="1" id="KW-0004">4Fe-4S</keyword>
<evidence type="ECO:0000313" key="7">
    <source>
        <dbReference type="Proteomes" id="UP000428260"/>
    </source>
</evidence>
<proteinExistence type="predicted"/>
<reference evidence="6 7" key="1">
    <citation type="submission" date="2019-11" db="EMBL/GenBank/DDBJ databases">
        <authorList>
            <person name="Zheng R.K."/>
            <person name="Sun C.M."/>
        </authorList>
    </citation>
    <scope>NUCLEOTIDE SEQUENCE [LARGE SCALE GENOMIC DNA]</scope>
    <source>
        <strain evidence="6 7">WC007</strain>
    </source>
</reference>
<dbReference type="PANTHER" id="PTHR43498:SF1">
    <property type="entry name" value="COB--COM HETERODISULFIDE REDUCTASE IRON-SULFUR SUBUNIT A"/>
    <property type="match status" value="1"/>
</dbReference>
<dbReference type="RefSeq" id="WP_158871506.1">
    <property type="nucleotide sequence ID" value="NZ_CP046401.1"/>
</dbReference>
<dbReference type="Pfam" id="PF12831">
    <property type="entry name" value="FAD_oxidored"/>
    <property type="match status" value="1"/>
</dbReference>
<name>A0A6I6JYB0_9BACT</name>
<dbReference type="EMBL" id="CP046401">
    <property type="protein sequence ID" value="QGY47531.1"/>
    <property type="molecule type" value="Genomic_DNA"/>
</dbReference>
<dbReference type="GO" id="GO:0046872">
    <property type="term" value="F:metal ion binding"/>
    <property type="evidence" value="ECO:0007669"/>
    <property type="project" value="UniProtKB-KW"/>
</dbReference>
<evidence type="ECO:0000256" key="4">
    <source>
        <dbReference type="ARBA" id="ARBA00023004"/>
    </source>
</evidence>
<dbReference type="KEGG" id="mcos:GM418_28830"/>
<dbReference type="GO" id="GO:0051539">
    <property type="term" value="F:4 iron, 4 sulfur cluster binding"/>
    <property type="evidence" value="ECO:0007669"/>
    <property type="project" value="UniProtKB-KW"/>
</dbReference>
<dbReference type="Proteomes" id="UP000428260">
    <property type="component" value="Chromosome"/>
</dbReference>
<evidence type="ECO:0000256" key="2">
    <source>
        <dbReference type="ARBA" id="ARBA00022723"/>
    </source>
</evidence>
<dbReference type="PANTHER" id="PTHR43498">
    <property type="entry name" value="FERREDOXIN:COB-COM HETERODISULFIDE REDUCTASE SUBUNIT A"/>
    <property type="match status" value="1"/>
</dbReference>
<evidence type="ECO:0000256" key="5">
    <source>
        <dbReference type="ARBA" id="ARBA00023014"/>
    </source>
</evidence>
<protein>
    <submittedName>
        <fullName evidence="6">FAD-dependent oxidoreductase</fullName>
    </submittedName>
</protein>
<dbReference type="InterPro" id="IPR039650">
    <property type="entry name" value="HdrA-like"/>
</dbReference>
<accession>A0A6I6JYB0</accession>
<keyword evidence="4" id="KW-0408">Iron</keyword>